<comment type="caution">
    <text evidence="1">The sequence shown here is derived from an EMBL/GenBank/DDBJ whole genome shotgun (WGS) entry which is preliminary data.</text>
</comment>
<proteinExistence type="predicted"/>
<organism evidence="1 2">
    <name type="scientific">Rhizophagus irregularis</name>
    <dbReference type="NCBI Taxonomy" id="588596"/>
    <lineage>
        <taxon>Eukaryota</taxon>
        <taxon>Fungi</taxon>
        <taxon>Fungi incertae sedis</taxon>
        <taxon>Mucoromycota</taxon>
        <taxon>Glomeromycotina</taxon>
        <taxon>Glomeromycetes</taxon>
        <taxon>Glomerales</taxon>
        <taxon>Glomeraceae</taxon>
        <taxon>Rhizophagus</taxon>
    </lineage>
</organism>
<gene>
    <name evidence="1" type="ORF">RhiirA5_429504</name>
</gene>
<protein>
    <submittedName>
        <fullName evidence="1">Uncharacterized protein</fullName>
    </submittedName>
</protein>
<dbReference type="Proteomes" id="UP000232722">
    <property type="component" value="Unassembled WGS sequence"/>
</dbReference>
<sequence>MDIEILKVLKTSKHQSKATVQQKEPISILSAKTTFFTPKGVLASVITATLYLDNSAHSIVIPLDTGIQRSIVSVDFCVEFQGFYGFLIASKTGFRSIPDAPGYNFEGFSTLKIPKISSSTLRSKTSIWFLASRQNFEEEAERKFWTSVKGKGSQKISFELCYKTFQSLRLWVLRFLNKISKILKNTALQTPSEQNFEVSVLQRFLKRIRVNFTTSHCCQASLNEPDLECKK</sequence>
<accession>A0A2N0NYB4</accession>
<reference evidence="1 2" key="1">
    <citation type="submission" date="2016-04" db="EMBL/GenBank/DDBJ databases">
        <title>Genome analyses suggest a sexual origin of heterokaryosis in a supposedly ancient asexual fungus.</title>
        <authorList>
            <person name="Ropars J."/>
            <person name="Sedzielewska K."/>
            <person name="Noel J."/>
            <person name="Charron P."/>
            <person name="Farinelli L."/>
            <person name="Marton T."/>
            <person name="Kruger M."/>
            <person name="Pelin A."/>
            <person name="Brachmann A."/>
            <person name="Corradi N."/>
        </authorList>
    </citation>
    <scope>NUCLEOTIDE SEQUENCE [LARGE SCALE GENOMIC DNA]</scope>
    <source>
        <strain evidence="1 2">A5</strain>
    </source>
</reference>
<name>A0A2N0NYB4_9GLOM</name>
<reference evidence="1 2" key="2">
    <citation type="submission" date="2017-09" db="EMBL/GenBank/DDBJ databases">
        <title>Extensive intraspecific genome diversity in a model arbuscular mycorrhizal fungus.</title>
        <authorList>
            <person name="Chen E.C."/>
            <person name="Morin E."/>
            <person name="Beaudet D."/>
            <person name="Noel J."/>
            <person name="Ndikumana S."/>
            <person name="Charron P."/>
            <person name="St-Onge C."/>
            <person name="Giorgi J."/>
            <person name="Grigoriev I.V."/>
            <person name="Roux C."/>
            <person name="Martin F.M."/>
            <person name="Corradi N."/>
        </authorList>
    </citation>
    <scope>NUCLEOTIDE SEQUENCE [LARGE SCALE GENOMIC DNA]</scope>
    <source>
        <strain evidence="1 2">A5</strain>
    </source>
</reference>
<evidence type="ECO:0000313" key="1">
    <source>
        <dbReference type="EMBL" id="PKB99548.1"/>
    </source>
</evidence>
<dbReference type="EMBL" id="LLXJ01002145">
    <property type="protein sequence ID" value="PKB99548.1"/>
    <property type="molecule type" value="Genomic_DNA"/>
</dbReference>
<evidence type="ECO:0000313" key="2">
    <source>
        <dbReference type="Proteomes" id="UP000232722"/>
    </source>
</evidence>
<dbReference type="AlphaFoldDB" id="A0A2N0NYB4"/>